<protein>
    <recommendedName>
        <fullName evidence="4">Secreted protein</fullName>
    </recommendedName>
</protein>
<evidence type="ECO:0000313" key="2">
    <source>
        <dbReference type="EMBL" id="MFC6044827.1"/>
    </source>
</evidence>
<feature type="region of interest" description="Disordered" evidence="1">
    <location>
        <begin position="33"/>
        <end position="66"/>
    </location>
</feature>
<gene>
    <name evidence="2" type="ORF">ACFPYL_17185</name>
</gene>
<feature type="compositionally biased region" description="Low complexity" evidence="1">
    <location>
        <begin position="34"/>
        <end position="48"/>
    </location>
</feature>
<evidence type="ECO:0000256" key="1">
    <source>
        <dbReference type="SAM" id="MobiDB-lite"/>
    </source>
</evidence>
<dbReference type="EMBL" id="JBHSRJ010000006">
    <property type="protein sequence ID" value="MFC6044827.1"/>
    <property type="molecule type" value="Genomic_DNA"/>
</dbReference>
<proteinExistence type="predicted"/>
<evidence type="ECO:0008006" key="4">
    <source>
        <dbReference type="Google" id="ProtNLM"/>
    </source>
</evidence>
<reference evidence="3" key="1">
    <citation type="journal article" date="2019" name="Int. J. Syst. Evol. Microbiol.">
        <title>The Global Catalogue of Microorganisms (GCM) 10K type strain sequencing project: providing services to taxonomists for standard genome sequencing and annotation.</title>
        <authorList>
            <consortium name="The Broad Institute Genomics Platform"/>
            <consortium name="The Broad Institute Genome Sequencing Center for Infectious Disease"/>
            <person name="Wu L."/>
            <person name="Ma J."/>
        </authorList>
    </citation>
    <scope>NUCLEOTIDE SEQUENCE [LARGE SCALE GENOMIC DNA]</scope>
    <source>
        <strain evidence="3">CCUG 54522</strain>
    </source>
</reference>
<sequence>MDPRTKVLAGIGGGLALLLLALFAVVITTGDTGEPTPAAEPTSTATAPGQSGSHVDEASQDGSAVQDPELAAWAEENAGRFPPAAADGASFPALPDEATTSAEGFLSAFYEQLLTVDYAADSWDEAMAWVRYETAPPGEAGDTAGQHTLWLLSTLTDPPKSERGVIPTEDEWARYAQAGTVQVVDGVTVLPNQVWEDKVTAGTVRSSDPNSDCLDVTVTLHRTTGKQESRDALTFMACTGSAAEHDGYGFAGVALVKDAR</sequence>
<organism evidence="2 3">
    <name type="scientific">Nocardioides hankookensis</name>
    <dbReference type="NCBI Taxonomy" id="443157"/>
    <lineage>
        <taxon>Bacteria</taxon>
        <taxon>Bacillati</taxon>
        <taxon>Actinomycetota</taxon>
        <taxon>Actinomycetes</taxon>
        <taxon>Propionibacteriales</taxon>
        <taxon>Nocardioidaceae</taxon>
        <taxon>Nocardioides</taxon>
    </lineage>
</organism>
<keyword evidence="3" id="KW-1185">Reference proteome</keyword>
<dbReference type="RefSeq" id="WP_379156923.1">
    <property type="nucleotide sequence ID" value="NZ_JBHSRJ010000006.1"/>
</dbReference>
<evidence type="ECO:0000313" key="3">
    <source>
        <dbReference type="Proteomes" id="UP001596135"/>
    </source>
</evidence>
<accession>A0ABW1LNV3</accession>
<name>A0ABW1LNV3_9ACTN</name>
<dbReference type="Proteomes" id="UP001596135">
    <property type="component" value="Unassembled WGS sequence"/>
</dbReference>
<comment type="caution">
    <text evidence="2">The sequence shown here is derived from an EMBL/GenBank/DDBJ whole genome shotgun (WGS) entry which is preliminary data.</text>
</comment>